<evidence type="ECO:0000313" key="1">
    <source>
        <dbReference type="EMBL" id="CAB5225882.1"/>
    </source>
</evidence>
<dbReference type="EMBL" id="LR798356">
    <property type="protein sequence ID" value="CAB5225882.1"/>
    <property type="molecule type" value="Genomic_DNA"/>
</dbReference>
<sequence length="175" mass="20280">MRTKRTTVSGVYWDILVKNHHNGTNTIAKKPFNSNWNESHTPVVDNSWNKYSKTIRVMFDVISNGEDYPDRQYQINVVNVWTSCPDSSKFNDYTDTQLAWLHKLMTVCVILNELVVSDSSLNRDIVKINSILDTLYAKQDDVSKIKLNDAQRENALMLLDQYKAHPKMLRLSTIK</sequence>
<proteinExistence type="predicted"/>
<accession>A0A6J7XAD9</accession>
<organism evidence="1">
    <name type="scientific">uncultured Caudovirales phage</name>
    <dbReference type="NCBI Taxonomy" id="2100421"/>
    <lineage>
        <taxon>Viruses</taxon>
        <taxon>Duplodnaviria</taxon>
        <taxon>Heunggongvirae</taxon>
        <taxon>Uroviricota</taxon>
        <taxon>Caudoviricetes</taxon>
        <taxon>Peduoviridae</taxon>
        <taxon>Maltschvirus</taxon>
        <taxon>Maltschvirus maltsch</taxon>
    </lineage>
</organism>
<reference evidence="1" key="1">
    <citation type="submission" date="2020-05" db="EMBL/GenBank/DDBJ databases">
        <authorList>
            <person name="Chiriac C."/>
            <person name="Salcher M."/>
            <person name="Ghai R."/>
            <person name="Kavagutti S V."/>
        </authorList>
    </citation>
    <scope>NUCLEOTIDE SEQUENCE</scope>
</reference>
<gene>
    <name evidence="1" type="ORF">UFOVP755_15</name>
</gene>
<protein>
    <submittedName>
        <fullName evidence="1">Uncharacterized protein</fullName>
    </submittedName>
</protein>
<name>A0A6J7XAD9_9CAUD</name>